<dbReference type="GO" id="GO:0008168">
    <property type="term" value="F:methyltransferase activity"/>
    <property type="evidence" value="ECO:0007669"/>
    <property type="project" value="UniProtKB-KW"/>
</dbReference>
<accession>A0A7M2SH96</accession>
<keyword evidence="3" id="KW-0949">S-adenosyl-L-methionine</keyword>
<dbReference type="PANTHER" id="PTHR43464">
    <property type="entry name" value="METHYLTRANSFERASE"/>
    <property type="match status" value="1"/>
</dbReference>
<evidence type="ECO:0000313" key="5">
    <source>
        <dbReference type="EMBL" id="QOV35716.1"/>
    </source>
</evidence>
<reference evidence="5 6" key="1">
    <citation type="submission" date="2020-10" db="EMBL/GenBank/DDBJ databases">
        <title>Streptomyces ferrugineus complate genome analysis.</title>
        <authorList>
            <person name="Anwar N."/>
        </authorList>
    </citation>
    <scope>NUCLEOTIDE SEQUENCE [LARGE SCALE GENOMIC DNA]</scope>
    <source>
        <strain evidence="5 6">CCTCC AA2014009</strain>
    </source>
</reference>
<keyword evidence="2 5" id="KW-0808">Transferase</keyword>
<evidence type="ECO:0000256" key="2">
    <source>
        <dbReference type="ARBA" id="ARBA00022679"/>
    </source>
</evidence>
<name>A0A7M2SH96_9ACTN</name>
<evidence type="ECO:0000259" key="4">
    <source>
        <dbReference type="Pfam" id="PF13649"/>
    </source>
</evidence>
<dbReference type="CDD" id="cd02440">
    <property type="entry name" value="AdoMet_MTases"/>
    <property type="match status" value="1"/>
</dbReference>
<dbReference type="Gene3D" id="2.20.130.10">
    <property type="entry name" value="CAC2371-like domains"/>
    <property type="match status" value="1"/>
</dbReference>
<protein>
    <submittedName>
        <fullName evidence="5">Class I SAM-dependent methyltransferase</fullName>
    </submittedName>
</protein>
<evidence type="ECO:0000256" key="1">
    <source>
        <dbReference type="ARBA" id="ARBA00022603"/>
    </source>
</evidence>
<dbReference type="RefSeq" id="WP_194040950.1">
    <property type="nucleotide sequence ID" value="NZ_CP063373.1"/>
</dbReference>
<evidence type="ECO:0000313" key="6">
    <source>
        <dbReference type="Proteomes" id="UP000594205"/>
    </source>
</evidence>
<evidence type="ECO:0000256" key="3">
    <source>
        <dbReference type="ARBA" id="ARBA00022691"/>
    </source>
</evidence>
<dbReference type="Proteomes" id="UP000594205">
    <property type="component" value="Chromosome"/>
</dbReference>
<keyword evidence="1 5" id="KW-0489">Methyltransferase</keyword>
<dbReference type="InterPro" id="IPR029063">
    <property type="entry name" value="SAM-dependent_MTases_sf"/>
</dbReference>
<keyword evidence="6" id="KW-1185">Reference proteome</keyword>
<dbReference type="Pfam" id="PF13649">
    <property type="entry name" value="Methyltransf_25"/>
    <property type="match status" value="1"/>
</dbReference>
<dbReference type="AlphaFoldDB" id="A0A7M2SH96"/>
<dbReference type="EMBL" id="CP063373">
    <property type="protein sequence ID" value="QOV35716.1"/>
    <property type="molecule type" value="Genomic_DNA"/>
</dbReference>
<organism evidence="5 6">
    <name type="scientific">Streptomyces ferrugineus</name>
    <dbReference type="NCBI Taxonomy" id="1413221"/>
    <lineage>
        <taxon>Bacteria</taxon>
        <taxon>Bacillati</taxon>
        <taxon>Actinomycetota</taxon>
        <taxon>Actinomycetes</taxon>
        <taxon>Kitasatosporales</taxon>
        <taxon>Streptomycetaceae</taxon>
        <taxon>Streptomyces</taxon>
    </lineage>
</organism>
<feature type="domain" description="Methyltransferase" evidence="4">
    <location>
        <begin position="43"/>
        <end position="133"/>
    </location>
</feature>
<dbReference type="KEGG" id="sfeu:IM697_37645"/>
<dbReference type="PANTHER" id="PTHR43464:SF19">
    <property type="entry name" value="UBIQUINONE BIOSYNTHESIS O-METHYLTRANSFERASE, MITOCHONDRIAL"/>
    <property type="match status" value="1"/>
</dbReference>
<proteinExistence type="predicted"/>
<gene>
    <name evidence="5" type="ORF">IM697_37645</name>
</gene>
<dbReference type="GO" id="GO:0032259">
    <property type="term" value="P:methylation"/>
    <property type="evidence" value="ECO:0007669"/>
    <property type="project" value="UniProtKB-KW"/>
</dbReference>
<dbReference type="InterPro" id="IPR041698">
    <property type="entry name" value="Methyltransf_25"/>
</dbReference>
<dbReference type="Gene3D" id="3.40.50.150">
    <property type="entry name" value="Vaccinia Virus protein VP39"/>
    <property type="match status" value="1"/>
</dbReference>
<sequence length="237" mass="25887">MYGADAAEIYDLTHSARGKDFPTEARTVLDLIRTRTKDTGSLLDVACGTGAHLEVFGRHFDRVEGVDLSAAMLEAARRRLPGVPLSVADMRDFDLGRTYSVVTCLFASVGYLSTAAELTSALRCFARHLAPGGAVAVEPWWFPETFLPGHVAADVVESGARRIARVSHTVRDGDASRMEVHYVVAERERGIRHFTETHRATLFTRAQYESAFHAAGFDVTYVPGVQNGRGMFVAGLV</sequence>
<dbReference type="SUPFAM" id="SSF53335">
    <property type="entry name" value="S-adenosyl-L-methionine-dependent methyltransferases"/>
    <property type="match status" value="1"/>
</dbReference>